<feature type="transmembrane region" description="Helical" evidence="1">
    <location>
        <begin position="143"/>
        <end position="164"/>
    </location>
</feature>
<name>A0A4V3SJ48_9PEZI</name>
<feature type="transmembrane region" description="Helical" evidence="1">
    <location>
        <begin position="12"/>
        <end position="31"/>
    </location>
</feature>
<feature type="transmembrane region" description="Helical" evidence="1">
    <location>
        <begin position="52"/>
        <end position="73"/>
    </location>
</feature>
<keyword evidence="1" id="KW-0472">Membrane</keyword>
<keyword evidence="1" id="KW-1133">Transmembrane helix</keyword>
<dbReference type="InParanoid" id="A0A4V3SJ48"/>
<organism evidence="2 3">
    <name type="scientific">Ascodesmis nigricans</name>
    <dbReference type="NCBI Taxonomy" id="341454"/>
    <lineage>
        <taxon>Eukaryota</taxon>
        <taxon>Fungi</taxon>
        <taxon>Dikarya</taxon>
        <taxon>Ascomycota</taxon>
        <taxon>Pezizomycotina</taxon>
        <taxon>Pezizomycetes</taxon>
        <taxon>Pezizales</taxon>
        <taxon>Ascodesmidaceae</taxon>
        <taxon>Ascodesmis</taxon>
    </lineage>
</organism>
<keyword evidence="3" id="KW-1185">Reference proteome</keyword>
<proteinExistence type="predicted"/>
<sequence>MGKYDTIPPRRRIAYDISITLLALIAVLLRLHVRYFHQPRKSRPNAKRKHSVAYIVGDIFMFTGMLLLISFAASDIWLQDMILDAPLAASGRDVRGWLKLRVAAAKILTYQYFAGALGLYAIKTSFLAYYFDAREGFSRRLRITLYACTGFIVANFVVIMGYLAGKCRPFTLYW</sequence>
<dbReference type="AlphaFoldDB" id="A0A4V3SJ48"/>
<dbReference type="Proteomes" id="UP000298138">
    <property type="component" value="Unassembled WGS sequence"/>
</dbReference>
<evidence type="ECO:0000313" key="2">
    <source>
        <dbReference type="EMBL" id="TGZ82605.1"/>
    </source>
</evidence>
<dbReference type="EMBL" id="ML220115">
    <property type="protein sequence ID" value="TGZ82605.1"/>
    <property type="molecule type" value="Genomic_DNA"/>
</dbReference>
<reference evidence="2 3" key="1">
    <citation type="submission" date="2019-04" db="EMBL/GenBank/DDBJ databases">
        <title>Comparative genomics and transcriptomics to analyze fruiting body development in filamentous ascomycetes.</title>
        <authorList>
            <consortium name="DOE Joint Genome Institute"/>
            <person name="Lutkenhaus R."/>
            <person name="Traeger S."/>
            <person name="Breuer J."/>
            <person name="Kuo A."/>
            <person name="Lipzen A."/>
            <person name="Pangilinan J."/>
            <person name="Dilworth D."/>
            <person name="Sandor L."/>
            <person name="Poggeler S."/>
            <person name="Barry K."/>
            <person name="Grigoriev I.V."/>
            <person name="Nowrousian M."/>
        </authorList>
    </citation>
    <scope>NUCLEOTIDE SEQUENCE [LARGE SCALE GENOMIC DNA]</scope>
    <source>
        <strain evidence="2 3">CBS 389.68</strain>
    </source>
</reference>
<accession>A0A4V3SJ48</accession>
<feature type="transmembrane region" description="Helical" evidence="1">
    <location>
        <begin position="110"/>
        <end position="131"/>
    </location>
</feature>
<evidence type="ECO:0000313" key="3">
    <source>
        <dbReference type="Proteomes" id="UP000298138"/>
    </source>
</evidence>
<protein>
    <submittedName>
        <fullName evidence="2">Uncharacterized protein</fullName>
    </submittedName>
</protein>
<gene>
    <name evidence="2" type="ORF">EX30DRAFT_192407</name>
</gene>
<evidence type="ECO:0000256" key="1">
    <source>
        <dbReference type="SAM" id="Phobius"/>
    </source>
</evidence>
<keyword evidence="1" id="KW-0812">Transmembrane</keyword>